<name>A0AAV7Q1A6_PLEWA</name>
<dbReference type="AlphaFoldDB" id="A0AAV7Q1A6"/>
<protein>
    <submittedName>
        <fullName evidence="2">Uncharacterized protein</fullName>
    </submittedName>
</protein>
<evidence type="ECO:0000313" key="3">
    <source>
        <dbReference type="Proteomes" id="UP001066276"/>
    </source>
</evidence>
<dbReference type="Proteomes" id="UP001066276">
    <property type="component" value="Chromosome 7"/>
</dbReference>
<accession>A0AAV7Q1A6</accession>
<feature type="region of interest" description="Disordered" evidence="1">
    <location>
        <begin position="1"/>
        <end position="20"/>
    </location>
</feature>
<keyword evidence="3" id="KW-1185">Reference proteome</keyword>
<feature type="compositionally biased region" description="Polar residues" evidence="1">
    <location>
        <begin position="62"/>
        <end position="75"/>
    </location>
</feature>
<feature type="region of interest" description="Disordered" evidence="1">
    <location>
        <begin position="33"/>
        <end position="75"/>
    </location>
</feature>
<gene>
    <name evidence="2" type="ORF">NDU88_011424</name>
</gene>
<evidence type="ECO:0000313" key="2">
    <source>
        <dbReference type="EMBL" id="KAJ1133127.1"/>
    </source>
</evidence>
<evidence type="ECO:0000256" key="1">
    <source>
        <dbReference type="SAM" id="MobiDB-lite"/>
    </source>
</evidence>
<proteinExistence type="predicted"/>
<sequence length="75" mass="8050">MRLRWPRHTPLGTTSPGAYTTVQDTGWLLCRTPLAPRGGAAPDGVQAPRSSDPPETGATGLFFTTQRTGTLDQVR</sequence>
<feature type="compositionally biased region" description="Polar residues" evidence="1">
    <location>
        <begin position="11"/>
        <end position="20"/>
    </location>
</feature>
<organism evidence="2 3">
    <name type="scientific">Pleurodeles waltl</name>
    <name type="common">Iberian ribbed newt</name>
    <dbReference type="NCBI Taxonomy" id="8319"/>
    <lineage>
        <taxon>Eukaryota</taxon>
        <taxon>Metazoa</taxon>
        <taxon>Chordata</taxon>
        <taxon>Craniata</taxon>
        <taxon>Vertebrata</taxon>
        <taxon>Euteleostomi</taxon>
        <taxon>Amphibia</taxon>
        <taxon>Batrachia</taxon>
        <taxon>Caudata</taxon>
        <taxon>Salamandroidea</taxon>
        <taxon>Salamandridae</taxon>
        <taxon>Pleurodelinae</taxon>
        <taxon>Pleurodeles</taxon>
    </lineage>
</organism>
<reference evidence="2" key="1">
    <citation type="journal article" date="2022" name="bioRxiv">
        <title>Sequencing and chromosome-scale assembly of the giantPleurodeles waltlgenome.</title>
        <authorList>
            <person name="Brown T."/>
            <person name="Elewa A."/>
            <person name="Iarovenko S."/>
            <person name="Subramanian E."/>
            <person name="Araus A.J."/>
            <person name="Petzold A."/>
            <person name="Susuki M."/>
            <person name="Suzuki K.-i.T."/>
            <person name="Hayashi T."/>
            <person name="Toyoda A."/>
            <person name="Oliveira C."/>
            <person name="Osipova E."/>
            <person name="Leigh N.D."/>
            <person name="Simon A."/>
            <person name="Yun M.H."/>
        </authorList>
    </citation>
    <scope>NUCLEOTIDE SEQUENCE</scope>
    <source>
        <strain evidence="2">20211129_DDA</strain>
        <tissue evidence="2">Liver</tissue>
    </source>
</reference>
<comment type="caution">
    <text evidence="2">The sequence shown here is derived from an EMBL/GenBank/DDBJ whole genome shotgun (WGS) entry which is preliminary data.</text>
</comment>
<dbReference type="EMBL" id="JANPWB010000011">
    <property type="protein sequence ID" value="KAJ1133127.1"/>
    <property type="molecule type" value="Genomic_DNA"/>
</dbReference>